<keyword evidence="3" id="KW-1185">Reference proteome</keyword>
<feature type="region of interest" description="Disordered" evidence="1">
    <location>
        <begin position="1"/>
        <end position="22"/>
    </location>
</feature>
<dbReference type="EMBL" id="BPWL01000007">
    <property type="protein sequence ID" value="GJJ12377.1"/>
    <property type="molecule type" value="Genomic_DNA"/>
</dbReference>
<reference evidence="2" key="1">
    <citation type="submission" date="2021-10" db="EMBL/GenBank/DDBJ databases">
        <title>De novo Genome Assembly of Clathrus columnatus (Basidiomycota, Fungi) Using Illumina and Nanopore Sequence Data.</title>
        <authorList>
            <person name="Ogiso-Tanaka E."/>
            <person name="Itagaki H."/>
            <person name="Hosoya T."/>
            <person name="Hosaka K."/>
        </authorList>
    </citation>
    <scope>NUCLEOTIDE SEQUENCE</scope>
    <source>
        <strain evidence="2">MO-923</strain>
    </source>
</reference>
<organism evidence="2 3">
    <name type="scientific">Clathrus columnatus</name>
    <dbReference type="NCBI Taxonomy" id="1419009"/>
    <lineage>
        <taxon>Eukaryota</taxon>
        <taxon>Fungi</taxon>
        <taxon>Dikarya</taxon>
        <taxon>Basidiomycota</taxon>
        <taxon>Agaricomycotina</taxon>
        <taxon>Agaricomycetes</taxon>
        <taxon>Phallomycetidae</taxon>
        <taxon>Phallales</taxon>
        <taxon>Clathraceae</taxon>
        <taxon>Clathrus</taxon>
    </lineage>
</organism>
<protein>
    <submittedName>
        <fullName evidence="2">Uncharacterized protein</fullName>
    </submittedName>
</protein>
<name>A0AAV5ACJ6_9AGAM</name>
<dbReference type="Proteomes" id="UP001050691">
    <property type="component" value="Unassembled WGS sequence"/>
</dbReference>
<dbReference type="AlphaFoldDB" id="A0AAV5ACJ6"/>
<evidence type="ECO:0000313" key="3">
    <source>
        <dbReference type="Proteomes" id="UP001050691"/>
    </source>
</evidence>
<evidence type="ECO:0000256" key="1">
    <source>
        <dbReference type="SAM" id="MobiDB-lite"/>
    </source>
</evidence>
<sequence length="200" mass="22364">MSLENEQLPPPTTVPMDGTPGDTADFDTESKLYYLGLPSCPPLVARSSFPAVAWKQRVDDNGEIMLKRLGVVGNHTLNDGVWKDKLAPSVLALLKTEGVKWTSIEVVRIGYEEELFARHFMDRPADGLTVAHKCKQLLDQNGITDVEVEIRESVVWPWCDFESPPTPKGPKTKKKKRKIHALPTSAHLIKENTFESLETT</sequence>
<accession>A0AAV5ACJ6</accession>
<comment type="caution">
    <text evidence="2">The sequence shown here is derived from an EMBL/GenBank/DDBJ whole genome shotgun (WGS) entry which is preliminary data.</text>
</comment>
<gene>
    <name evidence="2" type="ORF">Clacol_006618</name>
</gene>
<proteinExistence type="predicted"/>
<evidence type="ECO:0000313" key="2">
    <source>
        <dbReference type="EMBL" id="GJJ12377.1"/>
    </source>
</evidence>